<gene>
    <name evidence="1" type="ORF">UVI_02005540</name>
</gene>
<reference evidence="2" key="1">
    <citation type="journal article" date="2016" name="Genome Announc.">
        <title>Genome sequence of Ustilaginoidea virens IPU010, a rice pathogenic fungus causing false smut.</title>
        <authorList>
            <person name="Kumagai T."/>
            <person name="Ishii T."/>
            <person name="Terai G."/>
            <person name="Umemura M."/>
            <person name="Machida M."/>
            <person name="Asai K."/>
        </authorList>
    </citation>
    <scope>NUCLEOTIDE SEQUENCE [LARGE SCALE GENOMIC DNA]</scope>
    <source>
        <strain evidence="2">IPU010</strain>
    </source>
</reference>
<dbReference type="AlphaFoldDB" id="A0A1B5KV17"/>
<name>A0A1B5KV17_USTVR</name>
<dbReference type="EMBL" id="BBTG02000002">
    <property type="protein sequence ID" value="GAO14826.1"/>
    <property type="molecule type" value="Genomic_DNA"/>
</dbReference>
<sequence length="66" mass="7255">MPQLLLRQGKYSLERPALVAQHYVRMGAELASVKAAPVRKERRTPLLDAVSPDGCSRILAREGVAN</sequence>
<comment type="caution">
    <text evidence="1">The sequence shown here is derived from an EMBL/GenBank/DDBJ whole genome shotgun (WGS) entry which is preliminary data.</text>
</comment>
<proteinExistence type="predicted"/>
<accession>A0A1B5KV17</accession>
<organism evidence="1 2">
    <name type="scientific">Ustilaginoidea virens</name>
    <name type="common">Rice false smut fungus</name>
    <name type="synonym">Villosiclava virens</name>
    <dbReference type="NCBI Taxonomy" id="1159556"/>
    <lineage>
        <taxon>Eukaryota</taxon>
        <taxon>Fungi</taxon>
        <taxon>Dikarya</taxon>
        <taxon>Ascomycota</taxon>
        <taxon>Pezizomycotina</taxon>
        <taxon>Sordariomycetes</taxon>
        <taxon>Hypocreomycetidae</taxon>
        <taxon>Hypocreales</taxon>
        <taxon>Clavicipitaceae</taxon>
        <taxon>Ustilaginoidea</taxon>
    </lineage>
</organism>
<dbReference type="Proteomes" id="UP000054053">
    <property type="component" value="Unassembled WGS sequence"/>
</dbReference>
<evidence type="ECO:0000313" key="1">
    <source>
        <dbReference type="EMBL" id="GAO14826.1"/>
    </source>
</evidence>
<evidence type="ECO:0000313" key="2">
    <source>
        <dbReference type="Proteomes" id="UP000054053"/>
    </source>
</evidence>
<protein>
    <submittedName>
        <fullName evidence="1">Uncharacterized protein</fullName>
    </submittedName>
</protein>